<dbReference type="CDD" id="cd01050">
    <property type="entry name" value="Acyl_ACP_Desat"/>
    <property type="match status" value="1"/>
</dbReference>
<dbReference type="OMA" id="DSAWQPH"/>
<evidence type="ECO:0000256" key="11">
    <source>
        <dbReference type="ARBA" id="ARBA00022946"/>
    </source>
</evidence>
<dbReference type="Pfam" id="PF03405">
    <property type="entry name" value="FA_desaturase_2"/>
    <property type="match status" value="1"/>
</dbReference>
<name>A0A1Z5S8Y7_SORBI</name>
<keyword evidence="13" id="KW-0408">Iron</keyword>
<evidence type="ECO:0000256" key="8">
    <source>
        <dbReference type="ARBA" id="ARBA00022640"/>
    </source>
</evidence>
<keyword evidence="15" id="KW-0275">Fatty acid biosynthesis</keyword>
<comment type="cofactor">
    <cofactor evidence="1">
        <name>Fe(2+)</name>
        <dbReference type="ChEBI" id="CHEBI:29033"/>
    </cofactor>
</comment>
<dbReference type="InterPro" id="IPR009078">
    <property type="entry name" value="Ferritin-like_SF"/>
</dbReference>
<evidence type="ECO:0000256" key="12">
    <source>
        <dbReference type="ARBA" id="ARBA00023002"/>
    </source>
</evidence>
<keyword evidence="12" id="KW-0560">Oxidoreductase</keyword>
<gene>
    <name evidence="16" type="ORF">SORBI_3001G334501</name>
</gene>
<dbReference type="OrthoDB" id="667800at2759"/>
<keyword evidence="17" id="KW-1185">Reference proteome</keyword>
<comment type="subcellular location">
    <subcellularLocation>
        <location evidence="2">Plastid</location>
        <location evidence="2">Chloroplast</location>
    </subcellularLocation>
</comment>
<keyword evidence="6" id="KW-0444">Lipid biosynthesis</keyword>
<comment type="pathway">
    <text evidence="3">Lipid metabolism; fatty acid metabolism.</text>
</comment>
<dbReference type="FunCoup" id="A0A1Z5S8Y7">
    <property type="interactions" value="54"/>
</dbReference>
<evidence type="ECO:0000256" key="10">
    <source>
        <dbReference type="ARBA" id="ARBA00022832"/>
    </source>
</evidence>
<dbReference type="UniPathway" id="UPA00199"/>
<keyword evidence="10" id="KW-0276">Fatty acid metabolism</keyword>
<keyword evidence="8" id="KW-0934">Plastid</keyword>
<evidence type="ECO:0000256" key="13">
    <source>
        <dbReference type="ARBA" id="ARBA00023004"/>
    </source>
</evidence>
<dbReference type="InParanoid" id="A0A1Z5S8Y7"/>
<dbReference type="eggNOG" id="ENOG502QRJK">
    <property type="taxonomic scope" value="Eukaryota"/>
</dbReference>
<evidence type="ECO:0000256" key="15">
    <source>
        <dbReference type="ARBA" id="ARBA00023160"/>
    </source>
</evidence>
<evidence type="ECO:0000256" key="4">
    <source>
        <dbReference type="ARBA" id="ARBA00008749"/>
    </source>
</evidence>
<keyword evidence="14" id="KW-0443">Lipid metabolism</keyword>
<evidence type="ECO:0000313" key="17">
    <source>
        <dbReference type="Proteomes" id="UP000000768"/>
    </source>
</evidence>
<dbReference type="Gramene" id="OQU92381">
    <property type="protein sequence ID" value="OQU92381"/>
    <property type="gene ID" value="SORBI_3001G334501"/>
</dbReference>
<dbReference type="PANTHER" id="PTHR31155:SF22">
    <property type="entry name" value="ACYL-[ACYL-CARRIER-PROTEIN] DESATURASE 4, CHLOROPLASTIC"/>
    <property type="match status" value="1"/>
</dbReference>
<evidence type="ECO:0000313" key="16">
    <source>
        <dbReference type="EMBL" id="OQU92381.1"/>
    </source>
</evidence>
<evidence type="ECO:0000256" key="3">
    <source>
        <dbReference type="ARBA" id="ARBA00004872"/>
    </source>
</evidence>
<dbReference type="STRING" id="4558.A0A1Z5S8Y7"/>
<comment type="subunit">
    <text evidence="5">Homodimer.</text>
</comment>
<dbReference type="Gene3D" id="1.10.620.20">
    <property type="entry name" value="Ribonucleotide Reductase, subunit A"/>
    <property type="match status" value="1"/>
</dbReference>
<evidence type="ECO:0000256" key="7">
    <source>
        <dbReference type="ARBA" id="ARBA00022528"/>
    </source>
</evidence>
<dbReference type="GO" id="GO:0006631">
    <property type="term" value="P:fatty acid metabolic process"/>
    <property type="evidence" value="ECO:0000318"/>
    <property type="project" value="GO_Central"/>
</dbReference>
<dbReference type="Proteomes" id="UP000000768">
    <property type="component" value="Chromosome 1"/>
</dbReference>
<reference evidence="17" key="2">
    <citation type="journal article" date="2018" name="Plant J.">
        <title>The Sorghum bicolor reference genome: improved assembly, gene annotations, a transcriptome atlas, and signatures of genome organization.</title>
        <authorList>
            <person name="McCormick R.F."/>
            <person name="Truong S.K."/>
            <person name="Sreedasyam A."/>
            <person name="Jenkins J."/>
            <person name="Shu S."/>
            <person name="Sims D."/>
            <person name="Kennedy M."/>
            <person name="Amirebrahimi M."/>
            <person name="Weers B.D."/>
            <person name="McKinley B."/>
            <person name="Mattison A."/>
            <person name="Morishige D.T."/>
            <person name="Grimwood J."/>
            <person name="Schmutz J."/>
            <person name="Mullet J.E."/>
        </authorList>
    </citation>
    <scope>NUCLEOTIDE SEQUENCE [LARGE SCALE GENOMIC DNA]</scope>
    <source>
        <strain evidence="17">cv. BTx623</strain>
    </source>
</reference>
<comment type="similarity">
    <text evidence="4">Belongs to the fatty acid desaturase type 2 family.</text>
</comment>
<keyword evidence="11" id="KW-0809">Transit peptide</keyword>
<evidence type="ECO:0000256" key="14">
    <source>
        <dbReference type="ARBA" id="ARBA00023098"/>
    </source>
</evidence>
<dbReference type="EMBL" id="CM000760">
    <property type="protein sequence ID" value="OQU92381.1"/>
    <property type="molecule type" value="Genomic_DNA"/>
</dbReference>
<dbReference type="FunFam" id="1.10.620.20:FF:000002">
    <property type="entry name" value="Stearoyl-[acyl-carrier-protein] 9-desaturase, chloroplastic"/>
    <property type="match status" value="1"/>
</dbReference>
<evidence type="ECO:0000256" key="2">
    <source>
        <dbReference type="ARBA" id="ARBA00004229"/>
    </source>
</evidence>
<dbReference type="InterPro" id="IPR012348">
    <property type="entry name" value="RNR-like"/>
</dbReference>
<dbReference type="KEGG" id="sbi:8066284"/>
<dbReference type="SMR" id="A0A1Z5S8Y7"/>
<dbReference type="InterPro" id="IPR005067">
    <property type="entry name" value="Fatty_acid_desaturase-2"/>
</dbReference>
<keyword evidence="7" id="KW-0150">Chloroplast</keyword>
<accession>A0A1Z5S8Y7</accession>
<dbReference type="GO" id="GO:0046872">
    <property type="term" value="F:metal ion binding"/>
    <property type="evidence" value="ECO:0007669"/>
    <property type="project" value="UniProtKB-KW"/>
</dbReference>
<keyword evidence="9" id="KW-0479">Metal-binding</keyword>
<dbReference type="SUPFAM" id="SSF47240">
    <property type="entry name" value="Ferritin-like"/>
    <property type="match status" value="1"/>
</dbReference>
<evidence type="ECO:0000256" key="6">
    <source>
        <dbReference type="ARBA" id="ARBA00022516"/>
    </source>
</evidence>
<organism evidence="16 17">
    <name type="scientific">Sorghum bicolor</name>
    <name type="common">Sorghum</name>
    <name type="synonym">Sorghum vulgare</name>
    <dbReference type="NCBI Taxonomy" id="4558"/>
    <lineage>
        <taxon>Eukaryota</taxon>
        <taxon>Viridiplantae</taxon>
        <taxon>Streptophyta</taxon>
        <taxon>Embryophyta</taxon>
        <taxon>Tracheophyta</taxon>
        <taxon>Spermatophyta</taxon>
        <taxon>Magnoliopsida</taxon>
        <taxon>Liliopsida</taxon>
        <taxon>Poales</taxon>
        <taxon>Poaceae</taxon>
        <taxon>PACMAD clade</taxon>
        <taxon>Panicoideae</taxon>
        <taxon>Andropogonodae</taxon>
        <taxon>Andropogoneae</taxon>
        <taxon>Sorghinae</taxon>
        <taxon>Sorghum</taxon>
    </lineage>
</organism>
<dbReference type="GO" id="GO:0009507">
    <property type="term" value="C:chloroplast"/>
    <property type="evidence" value="ECO:0007669"/>
    <property type="project" value="UniProtKB-SubCell"/>
</dbReference>
<reference evidence="16 17" key="1">
    <citation type="journal article" date="2009" name="Nature">
        <title>The Sorghum bicolor genome and the diversification of grasses.</title>
        <authorList>
            <person name="Paterson A.H."/>
            <person name="Bowers J.E."/>
            <person name="Bruggmann R."/>
            <person name="Dubchak I."/>
            <person name="Grimwood J."/>
            <person name="Gundlach H."/>
            <person name="Haberer G."/>
            <person name="Hellsten U."/>
            <person name="Mitros T."/>
            <person name="Poliakov A."/>
            <person name="Schmutz J."/>
            <person name="Spannagl M."/>
            <person name="Tang H."/>
            <person name="Wang X."/>
            <person name="Wicker T."/>
            <person name="Bharti A.K."/>
            <person name="Chapman J."/>
            <person name="Feltus F.A."/>
            <person name="Gowik U."/>
            <person name="Grigoriev I.V."/>
            <person name="Lyons E."/>
            <person name="Maher C.A."/>
            <person name="Martis M."/>
            <person name="Narechania A."/>
            <person name="Otillar R.P."/>
            <person name="Penning B.W."/>
            <person name="Salamov A.A."/>
            <person name="Wang Y."/>
            <person name="Zhang L."/>
            <person name="Carpita N.C."/>
            <person name="Freeling M."/>
            <person name="Gingle A.R."/>
            <person name="Hash C.T."/>
            <person name="Keller B."/>
            <person name="Klein P."/>
            <person name="Kresovich S."/>
            <person name="McCann M.C."/>
            <person name="Ming R."/>
            <person name="Peterson D.G."/>
            <person name="Mehboob-ur-Rahman"/>
            <person name="Ware D."/>
            <person name="Westhoff P."/>
            <person name="Mayer K.F."/>
            <person name="Messing J."/>
            <person name="Rokhsar D.S."/>
        </authorList>
    </citation>
    <scope>NUCLEOTIDE SEQUENCE [LARGE SCALE GENOMIC DNA]</scope>
    <source>
        <strain evidence="17">cv. BTx623</strain>
    </source>
</reference>
<evidence type="ECO:0000256" key="5">
    <source>
        <dbReference type="ARBA" id="ARBA00011738"/>
    </source>
</evidence>
<evidence type="ECO:0000256" key="9">
    <source>
        <dbReference type="ARBA" id="ARBA00022723"/>
    </source>
</evidence>
<evidence type="ECO:0008006" key="18">
    <source>
        <dbReference type="Google" id="ProtNLM"/>
    </source>
</evidence>
<dbReference type="AlphaFoldDB" id="A0A1Z5S8Y7"/>
<dbReference type="GO" id="GO:0006633">
    <property type="term" value="P:fatty acid biosynthetic process"/>
    <property type="evidence" value="ECO:0007669"/>
    <property type="project" value="UniProtKB-KW"/>
</dbReference>
<proteinExistence type="inferred from homology"/>
<dbReference type="GO" id="GO:0045300">
    <property type="term" value="F:stearoyl-[ACP] desaturase activity"/>
    <property type="evidence" value="ECO:0000318"/>
    <property type="project" value="GO_Central"/>
</dbReference>
<protein>
    <recommendedName>
        <fullName evidence="18">Acyl-[acyl-carrier-protein] desaturase</fullName>
    </recommendedName>
</protein>
<sequence>MATQGLATVMTVKLGSLGWSKSNYSSGGGAALRLLLLSPAQAQPSVHALRACSSSSCSRGAVAGRWSAAASSATSAPVDSSSGGVAGGGEMMVEWPAAPREQVEAIRSLNGWVAENMLPLLTPVDSAWQPHDYLPRSTAAAAAGGGEANDNDRAFAEELAELRAAAACVPDDVLVCLVGNMVTEEALPTYQSMFNRTDGVGDDTGASAVPWARWIRGWTAEENRHGDLLNRYLYLTGRVDMRQVEITIHHLLSNGMEMLMPKSPYHSLIYASFQERATFISHGHTARLAVKHGDRTLSKICGVVAADERRHEAAYTRASAELFDVDPDGMVRALAYVMLGKVTMPGLLMSDGLGGGGDSLFARFSAVAQRAGVYTASDYGDMVEHFVRRWRVADLGAGLSGEGRRAQEYVCGLAPKIRRMEELAHRRAARGEPGLARFSWIFNRAVVVG</sequence>
<dbReference type="PANTHER" id="PTHR31155">
    <property type="entry name" value="ACYL- ACYL-CARRIER-PROTEIN DESATURASE-RELATED"/>
    <property type="match status" value="1"/>
</dbReference>
<evidence type="ECO:0000256" key="1">
    <source>
        <dbReference type="ARBA" id="ARBA00001954"/>
    </source>
</evidence>